<proteinExistence type="predicted"/>
<protein>
    <submittedName>
        <fullName evidence="1">Uncharacterized protein</fullName>
    </submittedName>
</protein>
<sequence>MPVITALASVLGVVEVDRFGGAGEPVPVAGVVGPAKVALFEDVRELHGVTAGYRPFSTPVVLLGHGPVAAASAEARVASRAEDGTWSFDMAAYLELAGERTRCPEAPPGGAAYRQGPLISGRAGRAARWPRCR</sequence>
<dbReference type="Proteomes" id="UP000598217">
    <property type="component" value="Unassembled WGS sequence"/>
</dbReference>
<evidence type="ECO:0000313" key="1">
    <source>
        <dbReference type="EMBL" id="MBE1459301.1"/>
    </source>
</evidence>
<comment type="caution">
    <text evidence="1">The sequence shown here is derived from an EMBL/GenBank/DDBJ whole genome shotgun (WGS) entry which is preliminary data.</text>
</comment>
<reference evidence="1 2" key="1">
    <citation type="submission" date="2020-10" db="EMBL/GenBank/DDBJ databases">
        <title>Sequencing the genomes of 1000 actinobacteria strains.</title>
        <authorList>
            <person name="Klenk H.-P."/>
        </authorList>
    </citation>
    <scope>NUCLEOTIDE SEQUENCE [LARGE SCALE GENOMIC DNA]</scope>
    <source>
        <strain evidence="1 2">DSM 45157</strain>
    </source>
</reference>
<dbReference type="RefSeq" id="WP_191272558.1">
    <property type="nucleotide sequence ID" value="NZ_BMXJ01000005.1"/>
</dbReference>
<dbReference type="EMBL" id="JADBDY010000001">
    <property type="protein sequence ID" value="MBE1459301.1"/>
    <property type="molecule type" value="Genomic_DNA"/>
</dbReference>
<accession>A0ABR9HJW2</accession>
<name>A0ABR9HJW2_9ACTN</name>
<organism evidence="1 2">
    <name type="scientific">Nocardiopsis terrae</name>
    <dbReference type="NCBI Taxonomy" id="372655"/>
    <lineage>
        <taxon>Bacteria</taxon>
        <taxon>Bacillati</taxon>
        <taxon>Actinomycetota</taxon>
        <taxon>Actinomycetes</taxon>
        <taxon>Streptosporangiales</taxon>
        <taxon>Nocardiopsidaceae</taxon>
        <taxon>Nocardiopsis</taxon>
    </lineage>
</organism>
<keyword evidence="2" id="KW-1185">Reference proteome</keyword>
<evidence type="ECO:0000313" key="2">
    <source>
        <dbReference type="Proteomes" id="UP000598217"/>
    </source>
</evidence>
<gene>
    <name evidence="1" type="ORF">H4W79_003515</name>
</gene>